<reference evidence="2 3" key="1">
    <citation type="submission" date="2019-03" db="EMBL/GenBank/DDBJ databases">
        <title>Genomic Encyclopedia of Type Strains, Phase IV (KMG-IV): sequencing the most valuable type-strain genomes for metagenomic binning, comparative biology and taxonomic classification.</title>
        <authorList>
            <person name="Goeker M."/>
        </authorList>
    </citation>
    <scope>NUCLEOTIDE SEQUENCE [LARGE SCALE GENOMIC DNA]</scope>
    <source>
        <strain evidence="2 3">DSM 1837</strain>
    </source>
</reference>
<feature type="region of interest" description="Disordered" evidence="1">
    <location>
        <begin position="1"/>
        <end position="94"/>
    </location>
</feature>
<keyword evidence="3" id="KW-1185">Reference proteome</keyword>
<dbReference type="PANTHER" id="PTHR39431">
    <property type="entry name" value="FRPA/C-RELATED PROTEIN"/>
    <property type="match status" value="1"/>
</dbReference>
<evidence type="ECO:0000313" key="3">
    <source>
        <dbReference type="Proteomes" id="UP000295182"/>
    </source>
</evidence>
<dbReference type="AlphaFoldDB" id="A0A4R2NAC9"/>
<organism evidence="2 3">
    <name type="scientific">Simplicispira metamorpha</name>
    <dbReference type="NCBI Taxonomy" id="80881"/>
    <lineage>
        <taxon>Bacteria</taxon>
        <taxon>Pseudomonadati</taxon>
        <taxon>Pseudomonadota</taxon>
        <taxon>Betaproteobacteria</taxon>
        <taxon>Burkholderiales</taxon>
        <taxon>Comamonadaceae</taxon>
        <taxon>Simplicispira</taxon>
    </lineage>
</organism>
<gene>
    <name evidence="2" type="ORF">EV674_11049</name>
</gene>
<dbReference type="PANTHER" id="PTHR39431:SF1">
    <property type="entry name" value="FRPA_C-RELATED PROTEIN"/>
    <property type="match status" value="1"/>
</dbReference>
<sequence length="377" mass="39618">MRIAQSTQQFQVQHQAQQSSQHTERLEVRRGTPNANTAALPRTSPAPNPLATPGTRLSLSPAALAQSNPSSAPGRAAMAEPAVADSTEASASGKIGTTLTPQMAMLKDLIERMMGASVEVYADKLQAQLQAMASQRSTAGVSAAPAGNAAAAGTGWGLVHETSTVRQESEQLRFQMQGQVQTADGQTIRFELDLQLQRSYREESSTRIALGSAAAPVDPLVLRFDGPAQALQNQRFAFDLQGDGSADNVPLLAQGWGYLALDRNQNGRIDDGLELFGPRTDNGFAELAALDDDGNGWIDEGDAAFKDLRIWRPSADGGGSLQTLQAEGVGALGLANAATPFALRTEGNASLGALRATGAYLREDGQAGVLQQIDLAV</sequence>
<dbReference type="Proteomes" id="UP000295182">
    <property type="component" value="Unassembled WGS sequence"/>
</dbReference>
<accession>A0A4R2NAC9</accession>
<name>A0A4R2NAC9_9BURK</name>
<evidence type="ECO:0000256" key="1">
    <source>
        <dbReference type="SAM" id="MobiDB-lite"/>
    </source>
</evidence>
<protein>
    <recommendedName>
        <fullName evidence="4">VCBS repeat-containing protein</fullName>
    </recommendedName>
</protein>
<evidence type="ECO:0008006" key="4">
    <source>
        <dbReference type="Google" id="ProtNLM"/>
    </source>
</evidence>
<dbReference type="OrthoDB" id="9773411at2"/>
<proteinExistence type="predicted"/>
<dbReference type="RefSeq" id="WP_119013828.1">
    <property type="nucleotide sequence ID" value="NZ_QXNC01000023.1"/>
</dbReference>
<comment type="caution">
    <text evidence="2">The sequence shown here is derived from an EMBL/GenBank/DDBJ whole genome shotgun (WGS) entry which is preliminary data.</text>
</comment>
<dbReference type="EMBL" id="SLXH01000010">
    <property type="protein sequence ID" value="TCP17954.1"/>
    <property type="molecule type" value="Genomic_DNA"/>
</dbReference>
<evidence type="ECO:0000313" key="2">
    <source>
        <dbReference type="EMBL" id="TCP17954.1"/>
    </source>
</evidence>
<feature type="compositionally biased region" description="Low complexity" evidence="1">
    <location>
        <begin position="1"/>
        <end position="21"/>
    </location>
</feature>